<reference evidence="3" key="1">
    <citation type="journal article" date="2014" name="Int. J. Syst. Evol. Microbiol.">
        <title>Complete genome sequence of Corynebacterium casei LMG S-19264T (=DSM 44701T), isolated from a smear-ripened cheese.</title>
        <authorList>
            <consortium name="US DOE Joint Genome Institute (JGI-PGF)"/>
            <person name="Walter F."/>
            <person name="Albersmeier A."/>
            <person name="Kalinowski J."/>
            <person name="Ruckert C."/>
        </authorList>
    </citation>
    <scope>NUCLEOTIDE SEQUENCE</scope>
    <source>
        <strain evidence="3">CGMCC 4.7372</strain>
    </source>
</reference>
<dbReference type="InterPro" id="IPR002762">
    <property type="entry name" value="CbiX-like"/>
</dbReference>
<dbReference type="Gene3D" id="3.40.50.1400">
    <property type="match status" value="2"/>
</dbReference>
<dbReference type="OrthoDB" id="7345302at2"/>
<keyword evidence="1" id="KW-0479">Metal-binding</keyword>
<evidence type="ECO:0000256" key="2">
    <source>
        <dbReference type="ARBA" id="ARBA00023239"/>
    </source>
</evidence>
<dbReference type="AlphaFoldDB" id="A0A8H9HD42"/>
<dbReference type="CDD" id="cd03416">
    <property type="entry name" value="CbiX_SirB_N"/>
    <property type="match status" value="1"/>
</dbReference>
<keyword evidence="4" id="KW-1185">Reference proteome</keyword>
<comment type="caution">
    <text evidence="3">The sequence shown here is derived from an EMBL/GenBank/DDBJ whole genome shotgun (WGS) entry which is preliminary data.</text>
</comment>
<proteinExistence type="predicted"/>
<protein>
    <submittedName>
        <fullName evidence="3">Cobalamin biosynthesis protein CbiX</fullName>
    </submittedName>
</protein>
<dbReference type="SUPFAM" id="SSF53800">
    <property type="entry name" value="Chelatase"/>
    <property type="match status" value="1"/>
</dbReference>
<dbReference type="RefSeq" id="WP_080462447.1">
    <property type="nucleotide sequence ID" value="NZ_BMNJ01000004.1"/>
</dbReference>
<name>A0A8H9HD42_9ACTO</name>
<dbReference type="InterPro" id="IPR050963">
    <property type="entry name" value="Sirohydro_Cobaltochel/CbiX"/>
</dbReference>
<evidence type="ECO:0000256" key="1">
    <source>
        <dbReference type="ARBA" id="ARBA00022723"/>
    </source>
</evidence>
<dbReference type="PANTHER" id="PTHR33542:SF5">
    <property type="entry name" value="FERROCHELATASE CHE1"/>
    <property type="match status" value="1"/>
</dbReference>
<dbReference type="Proteomes" id="UP000614239">
    <property type="component" value="Unassembled WGS sequence"/>
</dbReference>
<dbReference type="Pfam" id="PF01903">
    <property type="entry name" value="CbiX"/>
    <property type="match status" value="2"/>
</dbReference>
<dbReference type="PANTHER" id="PTHR33542">
    <property type="entry name" value="SIROHYDROCHLORIN FERROCHELATASE, CHLOROPLASTIC"/>
    <property type="match status" value="1"/>
</dbReference>
<dbReference type="EMBL" id="BMNJ01000004">
    <property type="protein sequence ID" value="GGO98426.1"/>
    <property type="molecule type" value="Genomic_DNA"/>
</dbReference>
<dbReference type="GO" id="GO:0046872">
    <property type="term" value="F:metal ion binding"/>
    <property type="evidence" value="ECO:0007669"/>
    <property type="project" value="UniProtKB-KW"/>
</dbReference>
<gene>
    <name evidence="3" type="ORF">GCM10011612_13300</name>
</gene>
<dbReference type="GO" id="GO:0016829">
    <property type="term" value="F:lyase activity"/>
    <property type="evidence" value="ECO:0007669"/>
    <property type="project" value="UniProtKB-KW"/>
</dbReference>
<evidence type="ECO:0000313" key="3">
    <source>
        <dbReference type="EMBL" id="GGO98426.1"/>
    </source>
</evidence>
<evidence type="ECO:0000313" key="4">
    <source>
        <dbReference type="Proteomes" id="UP000614239"/>
    </source>
</evidence>
<reference evidence="3" key="2">
    <citation type="submission" date="2020-09" db="EMBL/GenBank/DDBJ databases">
        <authorList>
            <person name="Sun Q."/>
            <person name="Zhou Y."/>
        </authorList>
    </citation>
    <scope>NUCLEOTIDE SEQUENCE</scope>
    <source>
        <strain evidence="3">CGMCC 4.7372</strain>
    </source>
</reference>
<sequence>MSGGAITGRNPPERFRRLVLLAHGTRRPGPVPFLERVAQDVAARLPGVDVGHGYVEFQSPSAVEALRGGANPVVVPVFLGSGHHVEKDLPAMVGEHGPARITEHLGPHPALIGAVVDRLGARLEERGAHWGDLDGIVLAAAGSRRAAPVREAERAAREMESRVGPPVRAAYLSGGAPSVSEAVAAWRAEGARSIAVASYLLAEGRFSAALRSSGAEVLAPPIGHHAALAEVVVERYLRAA</sequence>
<accession>A0A8H9HD42</accession>
<dbReference type="KEGG" id="actp:B6G06_02430"/>
<organism evidence="3 4">
    <name type="scientific">Actinomyces gaoshouyii</name>
    <dbReference type="NCBI Taxonomy" id="1960083"/>
    <lineage>
        <taxon>Bacteria</taxon>
        <taxon>Bacillati</taxon>
        <taxon>Actinomycetota</taxon>
        <taxon>Actinomycetes</taxon>
        <taxon>Actinomycetales</taxon>
        <taxon>Actinomycetaceae</taxon>
        <taxon>Actinomyces</taxon>
    </lineage>
</organism>
<keyword evidence="2" id="KW-0456">Lyase</keyword>